<keyword evidence="7 10" id="KW-0560">Oxidoreductase</keyword>
<dbReference type="NCBIfam" id="TIGR00178">
    <property type="entry name" value="monomer_idh"/>
    <property type="match status" value="1"/>
</dbReference>
<dbReference type="PIRSF" id="PIRSF009407">
    <property type="entry name" value="IDH_monmr"/>
    <property type="match status" value="1"/>
</dbReference>
<dbReference type="EC" id="1.1.1.42" evidence="10"/>
<evidence type="ECO:0000256" key="9">
    <source>
        <dbReference type="ARBA" id="ARBA00046318"/>
    </source>
</evidence>
<evidence type="ECO:0000256" key="8">
    <source>
        <dbReference type="ARBA" id="ARBA00023554"/>
    </source>
</evidence>
<protein>
    <recommendedName>
        <fullName evidence="10">Isocitrate dehydrogenase [NADP]</fullName>
        <ecNumber evidence="10">1.1.1.42</ecNumber>
    </recommendedName>
    <alternativeName>
        <fullName evidence="10">Oxalosuccinate decarboxylase</fullName>
    </alternativeName>
</protein>
<organism evidence="11 12">
    <name type="scientific">Mariniflexile aquimaris</name>
    <dbReference type="NCBI Taxonomy" id="881009"/>
    <lineage>
        <taxon>Bacteria</taxon>
        <taxon>Pseudomonadati</taxon>
        <taxon>Bacteroidota</taxon>
        <taxon>Flavobacteriia</taxon>
        <taxon>Flavobacteriales</taxon>
        <taxon>Flavobacteriaceae</taxon>
        <taxon>Mariniflexile</taxon>
    </lineage>
</organism>
<evidence type="ECO:0000256" key="10">
    <source>
        <dbReference type="PIRNR" id="PIRNR009407"/>
    </source>
</evidence>
<comment type="caution">
    <text evidence="11">The sequence shown here is derived from an EMBL/GenBank/DDBJ whole genome shotgun (WGS) entry which is preliminary data.</text>
</comment>
<dbReference type="PANTHER" id="PTHR36999:SF1">
    <property type="entry name" value="ISOCITRATE DEHYDROGENASE (NADP(+))"/>
    <property type="match status" value="1"/>
</dbReference>
<dbReference type="Gene3D" id="3.40.718.10">
    <property type="entry name" value="Isopropylmalate Dehydrogenase"/>
    <property type="match status" value="2"/>
</dbReference>
<dbReference type="RefSeq" id="WP_379941092.1">
    <property type="nucleotide sequence ID" value="NZ_JBHTIB010000012.1"/>
</dbReference>
<dbReference type="InterPro" id="IPR004436">
    <property type="entry name" value="Isocitrate_DH_NADP_mono"/>
</dbReference>
<evidence type="ECO:0000256" key="2">
    <source>
        <dbReference type="ARBA" id="ARBA00022435"/>
    </source>
</evidence>
<reference evidence="12" key="1">
    <citation type="journal article" date="2019" name="Int. J. Syst. Evol. Microbiol.">
        <title>The Global Catalogue of Microorganisms (GCM) 10K type strain sequencing project: providing services to taxonomists for standard genome sequencing and annotation.</title>
        <authorList>
            <consortium name="The Broad Institute Genomics Platform"/>
            <consortium name="The Broad Institute Genome Sequencing Center for Infectious Disease"/>
            <person name="Wu L."/>
            <person name="Ma J."/>
        </authorList>
    </citation>
    <scope>NUCLEOTIDE SEQUENCE [LARGE SCALE GENOMIC DNA]</scope>
    <source>
        <strain evidence="12">CCUG 60529</strain>
    </source>
</reference>
<evidence type="ECO:0000256" key="7">
    <source>
        <dbReference type="ARBA" id="ARBA00023002"/>
    </source>
</evidence>
<comment type="cofactor">
    <cofactor evidence="1">
        <name>Mg(2+)</name>
        <dbReference type="ChEBI" id="CHEBI:18420"/>
    </cofactor>
</comment>
<evidence type="ECO:0000313" key="12">
    <source>
        <dbReference type="Proteomes" id="UP001597011"/>
    </source>
</evidence>
<sequence>MSKIIYTKTDEAPALATRSFLPIVKAFVKSSDINIETKDISLAARILAVFPDFLKEDQKVSDDLAILGELAKSPEANIIKLPNISASIPQLKAAIKELQSQGFAIPNYPDEASNDTEKDIKSRYDKIKGSAVNPVLREGNSDRRAPKAVKNYAKKYPHSMGAWSSDSKTHVATMESGDFFHNEKSVTVPEATSIKIVHTDSNGTATVLKDSFKLLKAEIIDATILSKKALLSFLEAQIDDAKAKDVLFSLHMKGTMMKVSDPIIFGYAVKVFFKNVFAKHAETLEKIGVDVNNGFGNLVEKLQQLPESKRSEIQADIDAAFKNGPAVAMVNSDKGITNLHVPSDVIIDASMPAMIRTSGKMWNAEGQLQDTKAVIPDSSYAGIYSATIDFCKKHGAFDPTTMGTVPNVGLMAQKAEEYGSHDKTFEIASNGKVSVIDASGNTLLEHHVEAGDIWRMCQTKDAPVQDWVKLAVTRAKASETPAVFWLDEKRAHDAELIKKVNTYLKEYDTTGLDLRILAPAEATLFTCERLKEGKDTISVSGNVLRDYLTDLFPILEVGTSAKMLSIVPLMNGGGLFETGAGGSAPKHVEQFLSENHLRWDSLGEFLALAVSLEHLAISKSNQKAQILADTLDEATGKLLDNGKSPSRVAGELDNRGSHFYLALYWAEALANQSKNAELKSEFDTIYKELAKNESVIVKELIEIQGKPVTIGGYYEPNEALVNAAMRPSKTLNKILN</sequence>
<dbReference type="GO" id="GO:0004450">
    <property type="term" value="F:isocitrate dehydrogenase (NADP+) activity"/>
    <property type="evidence" value="ECO:0007669"/>
    <property type="project" value="UniProtKB-EC"/>
</dbReference>
<dbReference type="Proteomes" id="UP001597011">
    <property type="component" value="Unassembled WGS sequence"/>
</dbReference>
<evidence type="ECO:0000313" key="11">
    <source>
        <dbReference type="EMBL" id="MFD0835712.1"/>
    </source>
</evidence>
<evidence type="ECO:0000256" key="3">
    <source>
        <dbReference type="ARBA" id="ARBA00022532"/>
    </source>
</evidence>
<keyword evidence="3 10" id="KW-0816">Tricarboxylic acid cycle</keyword>
<comment type="similarity">
    <text evidence="9 10">Belongs to the monomeric-type IDH family.</text>
</comment>
<keyword evidence="5" id="KW-0460">Magnesium</keyword>
<evidence type="ECO:0000256" key="6">
    <source>
        <dbReference type="ARBA" id="ARBA00022857"/>
    </source>
</evidence>
<dbReference type="PANTHER" id="PTHR36999">
    <property type="entry name" value="ISOCITRATE DEHYDROGENASE [NADP]"/>
    <property type="match status" value="1"/>
</dbReference>
<keyword evidence="12" id="KW-1185">Reference proteome</keyword>
<comment type="catalytic activity">
    <reaction evidence="8 10">
        <text>D-threo-isocitrate + NADP(+) = 2-oxoglutarate + CO2 + NADPH</text>
        <dbReference type="Rhea" id="RHEA:19629"/>
        <dbReference type="ChEBI" id="CHEBI:15562"/>
        <dbReference type="ChEBI" id="CHEBI:16526"/>
        <dbReference type="ChEBI" id="CHEBI:16810"/>
        <dbReference type="ChEBI" id="CHEBI:57783"/>
        <dbReference type="ChEBI" id="CHEBI:58349"/>
        <dbReference type="EC" id="1.1.1.42"/>
    </reaction>
</comment>
<keyword evidence="4" id="KW-0479">Metal-binding</keyword>
<evidence type="ECO:0000256" key="5">
    <source>
        <dbReference type="ARBA" id="ARBA00022842"/>
    </source>
</evidence>
<keyword evidence="6 10" id="KW-0521">NADP</keyword>
<name>A0ABW3BSQ6_9FLAO</name>
<accession>A0ABW3BSQ6</accession>
<dbReference type="Pfam" id="PF03971">
    <property type="entry name" value="IDH"/>
    <property type="match status" value="1"/>
</dbReference>
<dbReference type="EMBL" id="JBHTIB010000012">
    <property type="protein sequence ID" value="MFD0835712.1"/>
    <property type="molecule type" value="Genomic_DNA"/>
</dbReference>
<dbReference type="SUPFAM" id="SSF53659">
    <property type="entry name" value="Isocitrate/Isopropylmalate dehydrogenase-like"/>
    <property type="match status" value="1"/>
</dbReference>
<proteinExistence type="inferred from homology"/>
<evidence type="ECO:0000256" key="1">
    <source>
        <dbReference type="ARBA" id="ARBA00001946"/>
    </source>
</evidence>
<keyword evidence="2 10" id="KW-0329">Glyoxylate bypass</keyword>
<evidence type="ECO:0000256" key="4">
    <source>
        <dbReference type="ARBA" id="ARBA00022723"/>
    </source>
</evidence>
<gene>
    <name evidence="11" type="ORF">ACFQ0I_08060</name>
</gene>